<evidence type="ECO:0000313" key="2">
    <source>
        <dbReference type="Proteomes" id="UP000323671"/>
    </source>
</evidence>
<dbReference type="Proteomes" id="UP000323671">
    <property type="component" value="Chromosome"/>
</dbReference>
<keyword evidence="2" id="KW-1185">Reference proteome</keyword>
<evidence type="ECO:0008006" key="3">
    <source>
        <dbReference type="Google" id="ProtNLM"/>
    </source>
</evidence>
<dbReference type="Pfam" id="PF12112">
    <property type="entry name" value="DUF3579"/>
    <property type="match status" value="1"/>
</dbReference>
<evidence type="ECO:0000313" key="1">
    <source>
        <dbReference type="EMBL" id="QEL65605.1"/>
    </source>
</evidence>
<name>A0A5C1EA96_9RHOO</name>
<dbReference type="AlphaFoldDB" id="A0A5C1EA96"/>
<dbReference type="EMBL" id="CP022579">
    <property type="protein sequence ID" value="QEL65605.1"/>
    <property type="molecule type" value="Genomic_DNA"/>
</dbReference>
<organism evidence="1 2">
    <name type="scientific">Oryzomicrobium terrae</name>
    <dbReference type="NCBI Taxonomy" id="1735038"/>
    <lineage>
        <taxon>Bacteria</taxon>
        <taxon>Pseudomonadati</taxon>
        <taxon>Pseudomonadota</taxon>
        <taxon>Betaproteobacteria</taxon>
        <taxon>Rhodocyclales</taxon>
        <taxon>Rhodocyclaceae</taxon>
        <taxon>Oryzomicrobium</taxon>
    </lineage>
</organism>
<sequence>MTDHTADTTARNFIIVGLTHEGRRFRPSDWAERLCGVMSAFGAEKRMKYSPYVGPCSSSGEKAVFVDGRLYDIEPLAYRFLRNFAADNELQLVEGCCRPAN</sequence>
<gene>
    <name evidence="1" type="ORF">OTERR_21290</name>
</gene>
<reference evidence="1 2" key="1">
    <citation type="submission" date="2017-07" db="EMBL/GenBank/DDBJ databases">
        <title>Complete genome sequence of Oryzomicrobium terrae TPP412.</title>
        <authorList>
            <person name="Chiu L.-W."/>
            <person name="Lo K.-J."/>
            <person name="Tsai Y.-M."/>
            <person name="Lin S.-S."/>
            <person name="Kuo C.-H."/>
            <person name="Liu C.-T."/>
        </authorList>
    </citation>
    <scope>NUCLEOTIDE SEQUENCE [LARGE SCALE GENOMIC DNA]</scope>
    <source>
        <strain evidence="1 2">TPP412</strain>
    </source>
</reference>
<protein>
    <recommendedName>
        <fullName evidence="3">DUF3579 domain-containing protein</fullName>
    </recommendedName>
</protein>
<dbReference type="KEGG" id="otr:OTERR_21290"/>
<dbReference type="RefSeq" id="WP_054622107.1">
    <property type="nucleotide sequence ID" value="NZ_CP022579.1"/>
</dbReference>
<dbReference type="Gene3D" id="3.30.70.2340">
    <property type="entry name" value="Uncharacterised protein PF12112 family, DUF3579"/>
    <property type="match status" value="1"/>
</dbReference>
<accession>A0A5C1EA96</accession>
<dbReference type="InterPro" id="IPR021969">
    <property type="entry name" value="DUF3579"/>
</dbReference>
<proteinExistence type="predicted"/>